<organism evidence="1">
    <name type="scientific">marine sediment metagenome</name>
    <dbReference type="NCBI Taxonomy" id="412755"/>
    <lineage>
        <taxon>unclassified sequences</taxon>
        <taxon>metagenomes</taxon>
        <taxon>ecological metagenomes</taxon>
    </lineage>
</organism>
<sequence length="40" mass="4407">ATLVATSGTKCPTVSREDALLQYVEMAYRGKILIYEVTSQ</sequence>
<protein>
    <submittedName>
        <fullName evidence="1">Uncharacterized protein</fullName>
    </submittedName>
</protein>
<proteinExistence type="predicted"/>
<dbReference type="EMBL" id="BARW01025980">
    <property type="protein sequence ID" value="GAJ14382.1"/>
    <property type="molecule type" value="Genomic_DNA"/>
</dbReference>
<name>X1VBH5_9ZZZZ</name>
<comment type="caution">
    <text evidence="1">The sequence shown here is derived from an EMBL/GenBank/DDBJ whole genome shotgun (WGS) entry which is preliminary data.</text>
</comment>
<feature type="non-terminal residue" evidence="1">
    <location>
        <position position="1"/>
    </location>
</feature>
<evidence type="ECO:0000313" key="1">
    <source>
        <dbReference type="EMBL" id="GAJ14382.1"/>
    </source>
</evidence>
<reference evidence="1" key="1">
    <citation type="journal article" date="2014" name="Front. Microbiol.">
        <title>High frequency of phylogenetically diverse reductive dehalogenase-homologous genes in deep subseafloor sedimentary metagenomes.</title>
        <authorList>
            <person name="Kawai M."/>
            <person name="Futagami T."/>
            <person name="Toyoda A."/>
            <person name="Takaki Y."/>
            <person name="Nishi S."/>
            <person name="Hori S."/>
            <person name="Arai W."/>
            <person name="Tsubouchi T."/>
            <person name="Morono Y."/>
            <person name="Uchiyama I."/>
            <person name="Ito T."/>
            <person name="Fujiyama A."/>
            <person name="Inagaki F."/>
            <person name="Takami H."/>
        </authorList>
    </citation>
    <scope>NUCLEOTIDE SEQUENCE</scope>
    <source>
        <strain evidence="1">Expedition CK06-06</strain>
    </source>
</reference>
<dbReference type="AlphaFoldDB" id="X1VBH5"/>
<gene>
    <name evidence="1" type="ORF">S12H4_42452</name>
</gene>
<accession>X1VBH5</accession>